<feature type="domain" description="EF-hand" evidence="7">
    <location>
        <begin position="152"/>
        <end position="187"/>
    </location>
</feature>
<keyword evidence="4" id="KW-0106">Calcium</keyword>
<dbReference type="Pfam" id="PF13499">
    <property type="entry name" value="EF-hand_7"/>
    <property type="match status" value="1"/>
</dbReference>
<evidence type="ECO:0000256" key="4">
    <source>
        <dbReference type="ARBA" id="ARBA00022837"/>
    </source>
</evidence>
<dbReference type="PROSITE" id="PS50222">
    <property type="entry name" value="EF_HAND_2"/>
    <property type="match status" value="3"/>
</dbReference>
<accession>T2M555</accession>
<protein>
    <submittedName>
        <fullName evidence="8">EF-hand calcium-binding domain-containing protein 1</fullName>
    </submittedName>
</protein>
<evidence type="ECO:0000256" key="3">
    <source>
        <dbReference type="ARBA" id="ARBA00022737"/>
    </source>
</evidence>
<proteinExistence type="evidence at transcript level"/>
<dbReference type="AlphaFoldDB" id="T2M555"/>
<evidence type="ECO:0000256" key="1">
    <source>
        <dbReference type="ARBA" id="ARBA00007828"/>
    </source>
</evidence>
<dbReference type="OrthoDB" id="191686at2759"/>
<dbReference type="PROSITE" id="PS00018">
    <property type="entry name" value="EF_HAND_1"/>
    <property type="match status" value="2"/>
</dbReference>
<dbReference type="PANTHER" id="PTHR23055">
    <property type="entry name" value="CALCIUM BINDING PROTEINS"/>
    <property type="match status" value="1"/>
</dbReference>
<dbReference type="SMART" id="SM00054">
    <property type="entry name" value="EFh"/>
    <property type="match status" value="3"/>
</dbReference>
<feature type="non-terminal residue" evidence="8">
    <location>
        <position position="1"/>
    </location>
</feature>
<dbReference type="SUPFAM" id="SSF47473">
    <property type="entry name" value="EF-hand"/>
    <property type="match status" value="1"/>
</dbReference>
<name>T2M555_HYDVU</name>
<dbReference type="InterPro" id="IPR018247">
    <property type="entry name" value="EF_Hand_1_Ca_BS"/>
</dbReference>
<evidence type="ECO:0000259" key="7">
    <source>
        <dbReference type="PROSITE" id="PS50222"/>
    </source>
</evidence>
<dbReference type="GO" id="GO:0005509">
    <property type="term" value="F:calcium ion binding"/>
    <property type="evidence" value="ECO:0007669"/>
    <property type="project" value="InterPro"/>
</dbReference>
<evidence type="ECO:0000256" key="6">
    <source>
        <dbReference type="ARBA" id="ARBA00023262"/>
    </source>
</evidence>
<dbReference type="InterPro" id="IPR028846">
    <property type="entry name" value="Recoverin"/>
</dbReference>
<keyword evidence="5" id="KW-0455">Luminescence</keyword>
<organism evidence="8">
    <name type="scientific">Hydra vulgaris</name>
    <name type="common">Hydra</name>
    <name type="synonym">Hydra attenuata</name>
    <dbReference type="NCBI Taxonomy" id="6087"/>
    <lineage>
        <taxon>Eukaryota</taxon>
        <taxon>Metazoa</taxon>
        <taxon>Cnidaria</taxon>
        <taxon>Hydrozoa</taxon>
        <taxon>Hydroidolina</taxon>
        <taxon>Anthoathecata</taxon>
        <taxon>Aplanulata</taxon>
        <taxon>Hydridae</taxon>
        <taxon>Hydra</taxon>
    </lineage>
</organism>
<dbReference type="InterPro" id="IPR002048">
    <property type="entry name" value="EF_hand_dom"/>
</dbReference>
<reference evidence="8" key="1">
    <citation type="journal article" date="2013" name="Genome Biol. Evol.">
        <title>Punctuated emergences of genetic and phenotypic innovations in eumetazoan, bilaterian, euteleostome, and hominidae ancestors.</title>
        <authorList>
            <person name="Wenger Y."/>
            <person name="Galliot B."/>
        </authorList>
    </citation>
    <scope>NUCLEOTIDE SEQUENCE</scope>
    <source>
        <tissue evidence="8">Whole animals</tissue>
    </source>
</reference>
<dbReference type="Gene3D" id="1.10.238.10">
    <property type="entry name" value="EF-hand"/>
    <property type="match status" value="1"/>
</dbReference>
<keyword evidence="6" id="KW-0599">Photoprotein</keyword>
<dbReference type="PANTHER" id="PTHR23055:SF60">
    <property type="entry name" value="CALAXIN"/>
    <property type="match status" value="1"/>
</dbReference>
<dbReference type="CDD" id="cd00051">
    <property type="entry name" value="EFh"/>
    <property type="match status" value="2"/>
</dbReference>
<gene>
    <name evidence="8" type="primary">EFCAB1</name>
</gene>
<comment type="similarity">
    <text evidence="1">Belongs to the aequorin family.</text>
</comment>
<sequence>NVQKKINKTMAGLIIKKNHAKLAESLYKSTHFEKTEVEKLLAIFRELIPNQKAKMDRIKFRAILHNTFQMTDDILMDRIFRAFDRDNDSNISMEEWINGLSVFLRGTLDEQTRYCFDVYDLNSNGFITREEIFHMLKNTLIKQPSEEDPDEGVKDLVEITLKKMDFDHDNRVSYADFKQAVEEEPLLLEAFGPCLPDQEHVDLFTKQFCVLLNHSKEYYYILYYKI</sequence>
<evidence type="ECO:0000313" key="8">
    <source>
        <dbReference type="EMBL" id="CDG67259.1"/>
    </source>
</evidence>
<dbReference type="Pfam" id="PF13202">
    <property type="entry name" value="EF-hand_5"/>
    <property type="match status" value="1"/>
</dbReference>
<dbReference type="EMBL" id="HAAD01001027">
    <property type="protein sequence ID" value="CDG67259.1"/>
    <property type="molecule type" value="mRNA"/>
</dbReference>
<feature type="non-terminal residue" evidence="8">
    <location>
        <position position="226"/>
    </location>
</feature>
<dbReference type="InterPro" id="IPR011992">
    <property type="entry name" value="EF-hand-dom_pair"/>
</dbReference>
<evidence type="ECO:0000256" key="2">
    <source>
        <dbReference type="ARBA" id="ARBA00022723"/>
    </source>
</evidence>
<evidence type="ECO:0000256" key="5">
    <source>
        <dbReference type="ARBA" id="ARBA00023223"/>
    </source>
</evidence>
<dbReference type="PRINTS" id="PR00450">
    <property type="entry name" value="RECOVERIN"/>
</dbReference>
<feature type="domain" description="EF-hand" evidence="7">
    <location>
        <begin position="71"/>
        <end position="106"/>
    </location>
</feature>
<keyword evidence="3" id="KW-0677">Repeat</keyword>
<dbReference type="GO" id="GO:0008218">
    <property type="term" value="P:bioluminescence"/>
    <property type="evidence" value="ECO:0007669"/>
    <property type="project" value="UniProtKB-KW"/>
</dbReference>
<feature type="domain" description="EF-hand" evidence="7">
    <location>
        <begin position="107"/>
        <end position="142"/>
    </location>
</feature>
<keyword evidence="2" id="KW-0479">Metal-binding</keyword>